<dbReference type="SUPFAM" id="SSF56436">
    <property type="entry name" value="C-type lectin-like"/>
    <property type="match status" value="1"/>
</dbReference>
<dbReference type="Gene3D" id="3.10.100.10">
    <property type="entry name" value="Mannose-Binding Protein A, subunit A"/>
    <property type="match status" value="1"/>
</dbReference>
<evidence type="ECO:0000256" key="6">
    <source>
        <dbReference type="SAM" id="Phobius"/>
    </source>
</evidence>
<gene>
    <name evidence="10" type="ORF">TRIADDRAFT_60118</name>
</gene>
<dbReference type="GO" id="GO:0007166">
    <property type="term" value="P:cell surface receptor signaling pathway"/>
    <property type="evidence" value="ECO:0007669"/>
    <property type="project" value="InterPro"/>
</dbReference>
<dbReference type="PANTHER" id="PTHR12011:SF347">
    <property type="entry name" value="FI21270P1-RELATED"/>
    <property type="match status" value="1"/>
</dbReference>
<evidence type="ECO:0000256" key="5">
    <source>
        <dbReference type="ARBA" id="ARBA00023157"/>
    </source>
</evidence>
<evidence type="ECO:0000259" key="9">
    <source>
        <dbReference type="PROSITE" id="PS50261"/>
    </source>
</evidence>
<dbReference type="OMA" id="RYFICEL"/>
<organism evidence="10 11">
    <name type="scientific">Trichoplax adhaerens</name>
    <name type="common">Trichoplax reptans</name>
    <dbReference type="NCBI Taxonomy" id="10228"/>
    <lineage>
        <taxon>Eukaryota</taxon>
        <taxon>Metazoa</taxon>
        <taxon>Placozoa</taxon>
        <taxon>Uniplacotomia</taxon>
        <taxon>Trichoplacea</taxon>
        <taxon>Trichoplacidae</taxon>
        <taxon>Trichoplax</taxon>
    </lineage>
</organism>
<dbReference type="CDD" id="cd00037">
    <property type="entry name" value="CLECT"/>
    <property type="match status" value="1"/>
</dbReference>
<reference evidence="10 11" key="1">
    <citation type="journal article" date="2008" name="Nature">
        <title>The Trichoplax genome and the nature of placozoans.</title>
        <authorList>
            <person name="Srivastava M."/>
            <person name="Begovic E."/>
            <person name="Chapman J."/>
            <person name="Putnam N.H."/>
            <person name="Hellsten U."/>
            <person name="Kawashima T."/>
            <person name="Kuo A."/>
            <person name="Mitros T."/>
            <person name="Salamov A."/>
            <person name="Carpenter M.L."/>
            <person name="Signorovitch A.Y."/>
            <person name="Moreno M.A."/>
            <person name="Kamm K."/>
            <person name="Grimwood J."/>
            <person name="Schmutz J."/>
            <person name="Shapiro H."/>
            <person name="Grigoriev I.V."/>
            <person name="Buss L.W."/>
            <person name="Schierwater B."/>
            <person name="Dellaporta S.L."/>
            <person name="Rokhsar D.S."/>
        </authorList>
    </citation>
    <scope>NUCLEOTIDE SEQUENCE [LARGE SCALE GENOMIC DNA]</scope>
    <source>
        <strain evidence="10 11">Grell-BS-1999</strain>
    </source>
</reference>
<dbReference type="InParanoid" id="B3S7C6"/>
<sequence length="1097" mass="121281">MPQFQLYDKVFCIIVMTVNAQEECADGWTGIADGCFKGFSTIKSFDNARTACQVFPGGDLAVDNTPTIHGNLDEILESVANYWIGLKDRSGYNVISDYYWMATGRSVTTGSQFWKTNYPMNASNRCVHIVKLDSSNFYWRDDDCATDLKYICQRPISVSSSTSSSITCTSSATSTVSTSQLNSLVEMSTSISENIILTTTANGQLDLSTSITVRWDTENNGINLLSSSLTTLSTNTRILSDSTSSELELLTSAKYVNGSPSLSSLAVDSNIETVSTAETIVSTEESLVVRDDNSTSSSLLLSSSYSSNDEESSVVRDDHSTSSSLLLSNSYTSNSTFTTTGGSQLLPSSNLNLIITSSKNEDPSISSVSVADNEVNIFLITNKIASDRESSTSQNHYSSLSSNLLVNIGMIASSETQFLPTAIFNSIYNSTSVIVGEDSTNIYNQLSSSSFLVNVDFDSNKIATMSSTSQVIATTTLDFDANSKAYEDSLALSTISSSIMDKTSKMTSVTSVIVVSDDESFHDQSVLSNLRTNNNSGMSIIMPASTTSQVQLKASDTCYFHISSSAFENHFPSTNNFSANDISIGSASVCDTERTTIHHQHLSDLLKSDSSSIVSTTTAITATASTLLYQPSSLDSESHIAPDVENNEMITKIQLANSQFMASIRNEVEKNKNTVFKRIDKFDANLAREIHQANITTRFTFATPQSGFLKVRNINAFICSIATIKLLFQKWNRTCEIVIADILNLYKVNYYDQVNDSVTVVVRSYNVGTSWAKNNTHESNNDSVIISTFLSCSVYPLQADKFALPVHFYFKLQNQQANPPYQCTYWEKNHWSEFGMELLEYNSTQVHCTTVHFTNFAVLMQRSKALARPYKISLRWITYIGCSISLLALLIMITIFISIRKLDPVKSFVHLNLAIAMAVSICGFLVGIRAAKIPFLCTAIAIGLHFFYLASLTWMMMAALTLLQKISSIRKNLNPNIRRVYFVLGWAIYINSCWIRSTSFQMWFFVGPVIIIFVVQDYFRRRFKFGSMIFPANYMGNIGRDTRADNKHFSWKAKIPLVAVSTGNASRECRDSGRCSPNLNEMAASKLIVLTRTPELL</sequence>
<dbReference type="InterPro" id="IPR016187">
    <property type="entry name" value="CTDL_fold"/>
</dbReference>
<feature type="transmembrane region" description="Helical" evidence="6">
    <location>
        <begin position="876"/>
        <end position="897"/>
    </location>
</feature>
<dbReference type="CTD" id="6757444"/>
<keyword evidence="5" id="KW-1015">Disulfide bond</keyword>
<dbReference type="InterPro" id="IPR000832">
    <property type="entry name" value="GPCR_2_secretin-like"/>
</dbReference>
<dbReference type="KEGG" id="tad:TRIADDRAFT_60118"/>
<dbReference type="InterPro" id="IPR017981">
    <property type="entry name" value="GPCR_2-like_7TM"/>
</dbReference>
<dbReference type="OrthoDB" id="6437696at2759"/>
<dbReference type="SMART" id="SM00303">
    <property type="entry name" value="GPS"/>
    <property type="match status" value="1"/>
</dbReference>
<dbReference type="InterPro" id="IPR018378">
    <property type="entry name" value="C-type_lectin_CS"/>
</dbReference>
<evidence type="ECO:0000259" key="8">
    <source>
        <dbReference type="PROSITE" id="PS50221"/>
    </source>
</evidence>
<protein>
    <recommendedName>
        <fullName evidence="12">C-type lectin domain-containing protein</fullName>
    </recommendedName>
</protein>
<feature type="domain" description="G-protein coupled receptors family 2 profile 2" evidence="9">
    <location>
        <begin position="874"/>
        <end position="1019"/>
    </location>
</feature>
<dbReference type="AlphaFoldDB" id="B3S7C6"/>
<dbReference type="Gene3D" id="1.20.1070.10">
    <property type="entry name" value="Rhodopsin 7-helix transmembrane proteins"/>
    <property type="match status" value="1"/>
</dbReference>
<proteinExistence type="predicted"/>
<name>B3S7C6_TRIAD</name>
<dbReference type="Pfam" id="PF01825">
    <property type="entry name" value="GPS"/>
    <property type="match status" value="1"/>
</dbReference>
<evidence type="ECO:0000256" key="1">
    <source>
        <dbReference type="ARBA" id="ARBA00004141"/>
    </source>
</evidence>
<dbReference type="Gene3D" id="2.60.220.50">
    <property type="match status" value="1"/>
</dbReference>
<feature type="domain" description="C-type lectin" evidence="7">
    <location>
        <begin position="31"/>
        <end position="153"/>
    </location>
</feature>
<keyword evidence="11" id="KW-1185">Reference proteome</keyword>
<dbReference type="PROSITE" id="PS50041">
    <property type="entry name" value="C_TYPE_LECTIN_2"/>
    <property type="match status" value="1"/>
</dbReference>
<dbReference type="InterPro" id="IPR046338">
    <property type="entry name" value="GAIN_dom_sf"/>
</dbReference>
<dbReference type="GO" id="GO:0004930">
    <property type="term" value="F:G protein-coupled receptor activity"/>
    <property type="evidence" value="ECO:0007669"/>
    <property type="project" value="InterPro"/>
</dbReference>
<dbReference type="SMART" id="SM00034">
    <property type="entry name" value="CLECT"/>
    <property type="match status" value="1"/>
</dbReference>
<dbReference type="FunFam" id="3.10.100.10:FF:000111">
    <property type="entry name" value="Adhesion G protein-coupled receptor L3"/>
    <property type="match status" value="1"/>
</dbReference>
<keyword evidence="4 6" id="KW-0472">Membrane</keyword>
<dbReference type="PROSITE" id="PS00615">
    <property type="entry name" value="C_TYPE_LECTIN_1"/>
    <property type="match status" value="1"/>
</dbReference>
<comment type="subcellular location">
    <subcellularLocation>
        <location evidence="1">Membrane</location>
        <topology evidence="1">Multi-pass membrane protein</topology>
    </subcellularLocation>
</comment>
<evidence type="ECO:0000256" key="4">
    <source>
        <dbReference type="ARBA" id="ARBA00023136"/>
    </source>
</evidence>
<dbReference type="eggNOG" id="KOG4289">
    <property type="taxonomic scope" value="Eukaryota"/>
</dbReference>
<dbReference type="InterPro" id="IPR057244">
    <property type="entry name" value="GAIN_B"/>
</dbReference>
<evidence type="ECO:0000256" key="2">
    <source>
        <dbReference type="ARBA" id="ARBA00022692"/>
    </source>
</evidence>
<keyword evidence="3 6" id="KW-1133">Transmembrane helix</keyword>
<evidence type="ECO:0000313" key="10">
    <source>
        <dbReference type="EMBL" id="EDV21264.1"/>
    </source>
</evidence>
<accession>B3S7C6</accession>
<evidence type="ECO:0000256" key="3">
    <source>
        <dbReference type="ARBA" id="ARBA00022989"/>
    </source>
</evidence>
<dbReference type="EMBL" id="DS985254">
    <property type="protein sequence ID" value="EDV21264.1"/>
    <property type="molecule type" value="Genomic_DNA"/>
</dbReference>
<dbReference type="Pfam" id="PF00002">
    <property type="entry name" value="7tm_2"/>
    <property type="match status" value="1"/>
</dbReference>
<dbReference type="GO" id="GO:0005886">
    <property type="term" value="C:plasma membrane"/>
    <property type="evidence" value="ECO:0000318"/>
    <property type="project" value="GO_Central"/>
</dbReference>
<dbReference type="PhylomeDB" id="B3S7C6"/>
<feature type="transmembrane region" description="Helical" evidence="6">
    <location>
        <begin position="933"/>
        <end position="960"/>
    </location>
</feature>
<feature type="domain" description="GAIN-B" evidence="8">
    <location>
        <begin position="717"/>
        <end position="866"/>
    </location>
</feature>
<dbReference type="Proteomes" id="UP000009022">
    <property type="component" value="Unassembled WGS sequence"/>
</dbReference>
<dbReference type="InterPro" id="IPR000203">
    <property type="entry name" value="GPS"/>
</dbReference>
<dbReference type="HOGENOM" id="CLU_283765_0_0_1"/>
<feature type="transmembrane region" description="Helical" evidence="6">
    <location>
        <begin position="909"/>
        <end position="927"/>
    </location>
</feature>
<evidence type="ECO:0000313" key="11">
    <source>
        <dbReference type="Proteomes" id="UP000009022"/>
    </source>
</evidence>
<feature type="transmembrane region" description="Helical" evidence="6">
    <location>
        <begin position="980"/>
        <end position="997"/>
    </location>
</feature>
<keyword evidence="2 6" id="KW-0812">Transmembrane</keyword>
<dbReference type="InterPro" id="IPR001304">
    <property type="entry name" value="C-type_lectin-like"/>
</dbReference>
<dbReference type="PROSITE" id="PS50221">
    <property type="entry name" value="GAIN_B"/>
    <property type="match status" value="1"/>
</dbReference>
<dbReference type="PANTHER" id="PTHR12011">
    <property type="entry name" value="ADHESION G-PROTEIN COUPLED RECEPTOR"/>
    <property type="match status" value="1"/>
</dbReference>
<dbReference type="PROSITE" id="PS50261">
    <property type="entry name" value="G_PROTEIN_RECEP_F2_4"/>
    <property type="match status" value="1"/>
</dbReference>
<dbReference type="GeneID" id="6757444"/>
<evidence type="ECO:0008006" key="12">
    <source>
        <dbReference type="Google" id="ProtNLM"/>
    </source>
</evidence>
<dbReference type="RefSeq" id="XP_002116231.1">
    <property type="nucleotide sequence ID" value="XM_002116195.1"/>
</dbReference>
<dbReference type="InterPro" id="IPR016186">
    <property type="entry name" value="C-type_lectin-like/link_sf"/>
</dbReference>
<evidence type="ECO:0000259" key="7">
    <source>
        <dbReference type="PROSITE" id="PS50041"/>
    </source>
</evidence>
<feature type="transmembrane region" description="Helical" evidence="6">
    <location>
        <begin position="1003"/>
        <end position="1019"/>
    </location>
</feature>
<dbReference type="Pfam" id="PF00059">
    <property type="entry name" value="Lectin_C"/>
    <property type="match status" value="1"/>
</dbReference>